<dbReference type="Proteomes" id="UP000663887">
    <property type="component" value="Unassembled WGS sequence"/>
</dbReference>
<dbReference type="AlphaFoldDB" id="A0A816NEU4"/>
<feature type="compositionally biased region" description="Low complexity" evidence="1">
    <location>
        <begin position="969"/>
        <end position="978"/>
    </location>
</feature>
<dbReference type="Gene3D" id="3.40.50.300">
    <property type="entry name" value="P-loop containing nucleotide triphosphate hydrolases"/>
    <property type="match status" value="1"/>
</dbReference>
<dbReference type="PROSITE" id="PS00022">
    <property type="entry name" value="EGF_1"/>
    <property type="match status" value="1"/>
</dbReference>
<dbReference type="GO" id="GO:0005525">
    <property type="term" value="F:GTP binding"/>
    <property type="evidence" value="ECO:0007669"/>
    <property type="project" value="InterPro"/>
</dbReference>
<evidence type="ECO:0000256" key="2">
    <source>
        <dbReference type="SAM" id="SignalP"/>
    </source>
</evidence>
<dbReference type="Gene3D" id="3.30.40.10">
    <property type="entry name" value="Zinc/RING finger domain, C3HC4 (zinc finger)"/>
    <property type="match status" value="1"/>
</dbReference>
<name>A0A816NEU4_9BILA</name>
<proteinExistence type="predicted"/>
<dbReference type="InterPro" id="IPR000742">
    <property type="entry name" value="EGF"/>
</dbReference>
<dbReference type="InterPro" id="IPR052085">
    <property type="entry name" value="WD-SAM-U-box"/>
</dbReference>
<dbReference type="PRINTS" id="PR00449">
    <property type="entry name" value="RASTRNSFRMNG"/>
</dbReference>
<protein>
    <recommendedName>
        <fullName evidence="3">U-box domain-containing protein</fullName>
    </recommendedName>
</protein>
<sequence length="978" mass="110633">MIVTELHLVKFAFVIFLLIKPSIIVDAGAGRCYLCSEHTLAQCAGSAEPNSPVYSDLLQYYTEPCNGQCVLFRSLNNSIIRGCSWTYGHMNAKSTGWHELSSGIEAYFCSSTLCNNGSYERPDLSMTTREIIIATEHQTSKPTPTPAMLPTDQPIVPIDPVSRQLRQCYSCTARVTGCGEFLDPRFAAKFIQPCSTSCLVFRNPNDHNFITRDCATKWPQVHAKSGLHKLLDTDAFFCQESLCNGISFEFIMGIFHNQLPAVIKFPLMHPIESVPAVTIVANTITTTVTLPRSATTEMDENNIAWEDTDEDDVEEDFSMFSTTTSEITNTSTSPFFTNSIETTNLLFDSSTIPVSTMEHFDFNQQFIGSSTIVGGLAVAQQDFQLNWWDVSDAALSPLIEASNFPLTTTTTTPILKTSSFTKIDQDDWSIFDTSTIASMNYSEQLLDSNADLDFDMNDHFFSTLSTTPPIDSINVNNNGSTSSSSSFIPYYFDDYKPKDPTFNPMPTLAMPPFTWMLQLASQNGIKNRKIISNETISTNTTTIIKKKEKKKKILHEHCNQKQCQNGGRLNSNCICICLPAYSGHDCEIVSCNEEPAYICDFVLENECKNDYVRYLCPKFYTKIEKDKIRTMANQQISAPPRDFLCPITRELMQNPVLLIEDGHSYELYALQRWLRDHNSSPMTNKPLHDRRFVHNFNLKNAIEEFCTQQETLSLTNQFLSFNFRSGRTPSEWQDKPTLKIRLSLLGGSNVGKTTLARCLQYGSQSSFVHLHTSATVGPDLVFFYLDQLYENKYVIIIQLADIPGMERYESCCDNHFRNCHGALLLSDSTDMDSLERTELYWYKQLQTKGNDNVEAVLVCNKIDIFETNCDVHYRRIFFQRAENFASTHHMPIHHISALRGDNIQSMFKQLILRILHNSSLLQQIKETSMAYEQASNIKESIRRTSSIQVSIQPEAPSSSSRQNDDNDRNSSGSCCKFS</sequence>
<dbReference type="EMBL" id="CAJNRG010001613">
    <property type="protein sequence ID" value="CAF2035057.1"/>
    <property type="molecule type" value="Genomic_DNA"/>
</dbReference>
<accession>A0A816NEU4</accession>
<dbReference type="SUPFAM" id="SSF52540">
    <property type="entry name" value="P-loop containing nucleoside triphosphate hydrolases"/>
    <property type="match status" value="1"/>
</dbReference>
<reference evidence="4" key="1">
    <citation type="submission" date="2021-02" db="EMBL/GenBank/DDBJ databases">
        <authorList>
            <person name="Nowell W R."/>
        </authorList>
    </citation>
    <scope>NUCLEOTIDE SEQUENCE</scope>
</reference>
<evidence type="ECO:0000256" key="1">
    <source>
        <dbReference type="SAM" id="MobiDB-lite"/>
    </source>
</evidence>
<gene>
    <name evidence="4" type="ORF">XDN619_LOCUS5761</name>
</gene>
<dbReference type="Pfam" id="PF00071">
    <property type="entry name" value="Ras"/>
    <property type="match status" value="1"/>
</dbReference>
<dbReference type="PANTHER" id="PTHR46573">
    <property type="entry name" value="WD REPEAT, SAM AND U-BOX DOMAIN-CONTAINING PROTEIN 1"/>
    <property type="match status" value="1"/>
</dbReference>
<evidence type="ECO:0000313" key="4">
    <source>
        <dbReference type="EMBL" id="CAF2035057.1"/>
    </source>
</evidence>
<keyword evidence="2" id="KW-0732">Signal</keyword>
<dbReference type="PROSITE" id="PS51419">
    <property type="entry name" value="RAB"/>
    <property type="match status" value="1"/>
</dbReference>
<feature type="region of interest" description="Disordered" evidence="1">
    <location>
        <begin position="943"/>
        <end position="978"/>
    </location>
</feature>
<dbReference type="GO" id="GO:0003924">
    <property type="term" value="F:GTPase activity"/>
    <property type="evidence" value="ECO:0007669"/>
    <property type="project" value="InterPro"/>
</dbReference>
<organism evidence="4 5">
    <name type="scientific">Rotaria magnacalcarata</name>
    <dbReference type="NCBI Taxonomy" id="392030"/>
    <lineage>
        <taxon>Eukaryota</taxon>
        <taxon>Metazoa</taxon>
        <taxon>Spiralia</taxon>
        <taxon>Gnathifera</taxon>
        <taxon>Rotifera</taxon>
        <taxon>Eurotatoria</taxon>
        <taxon>Bdelloidea</taxon>
        <taxon>Philodinida</taxon>
        <taxon>Philodinidae</taxon>
        <taxon>Rotaria</taxon>
    </lineage>
</organism>
<feature type="domain" description="U-box" evidence="3">
    <location>
        <begin position="638"/>
        <end position="712"/>
    </location>
</feature>
<dbReference type="PROSITE" id="PS51698">
    <property type="entry name" value="U_BOX"/>
    <property type="match status" value="1"/>
</dbReference>
<dbReference type="SMART" id="SM00173">
    <property type="entry name" value="RAS"/>
    <property type="match status" value="1"/>
</dbReference>
<dbReference type="InterPro" id="IPR001806">
    <property type="entry name" value="Small_GTPase"/>
</dbReference>
<feature type="chain" id="PRO_5032670567" description="U-box domain-containing protein" evidence="2">
    <location>
        <begin position="28"/>
        <end position="978"/>
    </location>
</feature>
<dbReference type="SMART" id="SM00175">
    <property type="entry name" value="RAB"/>
    <property type="match status" value="1"/>
</dbReference>
<dbReference type="PANTHER" id="PTHR46573:SF1">
    <property type="entry name" value="WD REPEAT, SAM AND U-BOX DOMAIN-CONTAINING PROTEIN 1"/>
    <property type="match status" value="1"/>
</dbReference>
<dbReference type="Pfam" id="PF04564">
    <property type="entry name" value="U-box"/>
    <property type="match status" value="1"/>
</dbReference>
<dbReference type="SMART" id="SM00504">
    <property type="entry name" value="Ubox"/>
    <property type="match status" value="1"/>
</dbReference>
<evidence type="ECO:0000259" key="3">
    <source>
        <dbReference type="PROSITE" id="PS51698"/>
    </source>
</evidence>
<comment type="caution">
    <text evidence="4">The sequence shown here is derived from an EMBL/GenBank/DDBJ whole genome shotgun (WGS) entry which is preliminary data.</text>
</comment>
<dbReference type="CDD" id="cd16655">
    <property type="entry name" value="RING-Ubox_WDSUB1-like"/>
    <property type="match status" value="1"/>
</dbReference>
<dbReference type="CDD" id="cd00154">
    <property type="entry name" value="Rab"/>
    <property type="match status" value="1"/>
</dbReference>
<feature type="signal peptide" evidence="2">
    <location>
        <begin position="1"/>
        <end position="27"/>
    </location>
</feature>
<dbReference type="InterPro" id="IPR013083">
    <property type="entry name" value="Znf_RING/FYVE/PHD"/>
</dbReference>
<dbReference type="GO" id="GO:0016567">
    <property type="term" value="P:protein ubiquitination"/>
    <property type="evidence" value="ECO:0007669"/>
    <property type="project" value="InterPro"/>
</dbReference>
<dbReference type="SUPFAM" id="SSF57850">
    <property type="entry name" value="RING/U-box"/>
    <property type="match status" value="1"/>
</dbReference>
<dbReference type="InterPro" id="IPR027417">
    <property type="entry name" value="P-loop_NTPase"/>
</dbReference>
<dbReference type="GO" id="GO:0004842">
    <property type="term" value="F:ubiquitin-protein transferase activity"/>
    <property type="evidence" value="ECO:0007669"/>
    <property type="project" value="InterPro"/>
</dbReference>
<dbReference type="InterPro" id="IPR003613">
    <property type="entry name" value="Ubox_domain"/>
</dbReference>
<evidence type="ECO:0000313" key="5">
    <source>
        <dbReference type="Proteomes" id="UP000663887"/>
    </source>
</evidence>